<sequence length="211" mass="24959">MNKNINKNNQKEATKILHKNFQKILKIQKYEDISIWVGKGETKTEIKAHKIILTSRSEFFKMFLNQEESSEIYFPNTEKTTMEWVINYIYTGKITLNENVDLVPLLLIANHFQLDFLSSFLEMKIIQKLSKSNVCHIFHQNDSIQSTEINKKCLDLIDTHFSYLKKKKSFLELEEEDLDKIIQFKITKNQNFTFPFLPNDSAMDPTQNRLL</sequence>
<feature type="domain" description="BTB" evidence="1">
    <location>
        <begin position="31"/>
        <end position="98"/>
    </location>
</feature>
<dbReference type="PANTHER" id="PTHR24410:SF23">
    <property type="entry name" value="BTB DOMAIN-CONTAINING PROTEIN-RELATED"/>
    <property type="match status" value="1"/>
</dbReference>
<dbReference type="Gene3D" id="1.25.40.420">
    <property type="match status" value="1"/>
</dbReference>
<dbReference type="SUPFAM" id="SSF54695">
    <property type="entry name" value="POZ domain"/>
    <property type="match status" value="1"/>
</dbReference>
<evidence type="ECO:0000313" key="3">
    <source>
        <dbReference type="Proteomes" id="UP001149090"/>
    </source>
</evidence>
<dbReference type="InterPro" id="IPR051481">
    <property type="entry name" value="BTB-POZ/Galectin-3-binding"/>
</dbReference>
<dbReference type="PROSITE" id="PS50097">
    <property type="entry name" value="BTB"/>
    <property type="match status" value="1"/>
</dbReference>
<dbReference type="AlphaFoldDB" id="A0A9Q0LEK2"/>
<proteinExistence type="predicted"/>
<keyword evidence="3" id="KW-1185">Reference proteome</keyword>
<dbReference type="InterPro" id="IPR011705">
    <property type="entry name" value="BACK"/>
</dbReference>
<gene>
    <name evidence="2" type="ORF">M0811_11277</name>
</gene>
<comment type="caution">
    <text evidence="2">The sequence shown here is derived from an EMBL/GenBank/DDBJ whole genome shotgun (WGS) entry which is preliminary data.</text>
</comment>
<evidence type="ECO:0000313" key="2">
    <source>
        <dbReference type="EMBL" id="KAJ5070073.1"/>
    </source>
</evidence>
<organism evidence="2 3">
    <name type="scientific">Anaeramoeba ignava</name>
    <name type="common">Anaerobic marine amoeba</name>
    <dbReference type="NCBI Taxonomy" id="1746090"/>
    <lineage>
        <taxon>Eukaryota</taxon>
        <taxon>Metamonada</taxon>
        <taxon>Anaeramoebidae</taxon>
        <taxon>Anaeramoeba</taxon>
    </lineage>
</organism>
<dbReference type="OrthoDB" id="408604at2759"/>
<dbReference type="InterPro" id="IPR011333">
    <property type="entry name" value="SKP1/BTB/POZ_sf"/>
</dbReference>
<protein>
    <submittedName>
        <fullName evidence="2">Btb/poz domain-containing</fullName>
    </submittedName>
</protein>
<name>A0A9Q0LEK2_ANAIG</name>
<dbReference type="InterPro" id="IPR000210">
    <property type="entry name" value="BTB/POZ_dom"/>
</dbReference>
<dbReference type="Gene3D" id="3.30.710.10">
    <property type="entry name" value="Potassium Channel Kv1.1, Chain A"/>
    <property type="match status" value="1"/>
</dbReference>
<dbReference type="Pfam" id="PF07707">
    <property type="entry name" value="BACK"/>
    <property type="match status" value="1"/>
</dbReference>
<dbReference type="CDD" id="cd14733">
    <property type="entry name" value="BACK"/>
    <property type="match status" value="1"/>
</dbReference>
<reference evidence="2" key="1">
    <citation type="submission" date="2022-10" db="EMBL/GenBank/DDBJ databases">
        <title>Novel sulphate-reducing endosymbionts in the free-living metamonad Anaeramoeba.</title>
        <authorList>
            <person name="Jerlstrom-Hultqvist J."/>
            <person name="Cepicka I."/>
            <person name="Gallot-Lavallee L."/>
            <person name="Salas-Leiva D."/>
            <person name="Curtis B.A."/>
            <person name="Zahonova K."/>
            <person name="Pipaliya S."/>
            <person name="Dacks J."/>
            <person name="Roger A.J."/>
        </authorList>
    </citation>
    <scope>NUCLEOTIDE SEQUENCE</scope>
    <source>
        <strain evidence="2">BMAN</strain>
    </source>
</reference>
<dbReference type="Pfam" id="PF00651">
    <property type="entry name" value="BTB"/>
    <property type="match status" value="1"/>
</dbReference>
<dbReference type="EMBL" id="JAPDFW010000099">
    <property type="protein sequence ID" value="KAJ5070073.1"/>
    <property type="molecule type" value="Genomic_DNA"/>
</dbReference>
<dbReference type="SMART" id="SM00225">
    <property type="entry name" value="BTB"/>
    <property type="match status" value="1"/>
</dbReference>
<accession>A0A9Q0LEK2</accession>
<evidence type="ECO:0000259" key="1">
    <source>
        <dbReference type="PROSITE" id="PS50097"/>
    </source>
</evidence>
<dbReference type="PANTHER" id="PTHR24410">
    <property type="entry name" value="HL07962P-RELATED"/>
    <property type="match status" value="1"/>
</dbReference>
<dbReference type="Proteomes" id="UP001149090">
    <property type="component" value="Unassembled WGS sequence"/>
</dbReference>